<evidence type="ECO:0000256" key="1">
    <source>
        <dbReference type="ARBA" id="ARBA00000085"/>
    </source>
</evidence>
<dbReference type="InterPro" id="IPR003594">
    <property type="entry name" value="HATPase_dom"/>
</dbReference>
<dbReference type="InterPro" id="IPR013767">
    <property type="entry name" value="PAS_fold"/>
</dbReference>
<dbReference type="InterPro" id="IPR036890">
    <property type="entry name" value="HATPase_C_sf"/>
</dbReference>
<dbReference type="SMART" id="SM00091">
    <property type="entry name" value="PAS"/>
    <property type="match status" value="3"/>
</dbReference>
<comment type="catalytic activity">
    <reaction evidence="1">
        <text>ATP + protein L-histidine = ADP + protein N-phospho-L-histidine.</text>
        <dbReference type="EC" id="2.7.13.3"/>
    </reaction>
</comment>
<dbReference type="GO" id="GO:0006355">
    <property type="term" value="P:regulation of DNA-templated transcription"/>
    <property type="evidence" value="ECO:0007669"/>
    <property type="project" value="InterPro"/>
</dbReference>
<keyword evidence="11" id="KW-1185">Reference proteome</keyword>
<dbReference type="Pfam" id="PF08447">
    <property type="entry name" value="PAS_3"/>
    <property type="match status" value="1"/>
</dbReference>
<dbReference type="Gene3D" id="3.30.565.10">
    <property type="entry name" value="Histidine kinase-like ATPase, C-terminal domain"/>
    <property type="match status" value="1"/>
</dbReference>
<evidence type="ECO:0000259" key="7">
    <source>
        <dbReference type="PROSITE" id="PS50109"/>
    </source>
</evidence>
<dbReference type="RefSeq" id="WP_109967187.1">
    <property type="nucleotide sequence ID" value="NZ_CP176093.1"/>
</dbReference>
<feature type="transmembrane region" description="Helical" evidence="6">
    <location>
        <begin position="6"/>
        <end position="25"/>
    </location>
</feature>
<dbReference type="NCBIfam" id="TIGR00229">
    <property type="entry name" value="sensory_box"/>
    <property type="match status" value="2"/>
</dbReference>
<evidence type="ECO:0000256" key="6">
    <source>
        <dbReference type="SAM" id="Phobius"/>
    </source>
</evidence>
<evidence type="ECO:0000313" key="11">
    <source>
        <dbReference type="Proteomes" id="UP000245657"/>
    </source>
</evidence>
<dbReference type="GO" id="GO:0000155">
    <property type="term" value="F:phosphorelay sensor kinase activity"/>
    <property type="evidence" value="ECO:0007669"/>
    <property type="project" value="InterPro"/>
</dbReference>
<dbReference type="Gene3D" id="3.30.450.20">
    <property type="entry name" value="PAS domain"/>
    <property type="match status" value="3"/>
</dbReference>
<dbReference type="InterPro" id="IPR004358">
    <property type="entry name" value="Sig_transdc_His_kin-like_C"/>
</dbReference>
<dbReference type="PRINTS" id="PR00344">
    <property type="entry name" value="BCTRLSENSOR"/>
</dbReference>
<evidence type="ECO:0000256" key="5">
    <source>
        <dbReference type="ARBA" id="ARBA00022777"/>
    </source>
</evidence>
<dbReference type="GeneID" id="97549244"/>
<dbReference type="SMART" id="SM00086">
    <property type="entry name" value="PAC"/>
    <property type="match status" value="3"/>
</dbReference>
<dbReference type="CDD" id="cd00130">
    <property type="entry name" value="PAS"/>
    <property type="match status" value="3"/>
</dbReference>
<dbReference type="InterPro" id="IPR035965">
    <property type="entry name" value="PAS-like_dom_sf"/>
</dbReference>
<dbReference type="PROSITE" id="PS50113">
    <property type="entry name" value="PAC"/>
    <property type="match status" value="1"/>
</dbReference>
<dbReference type="EC" id="2.7.13.3" evidence="2"/>
<keyword evidence="6" id="KW-0812">Transmembrane</keyword>
<dbReference type="OrthoDB" id="3369at2157"/>
<dbReference type="SUPFAM" id="SSF55785">
    <property type="entry name" value="PYP-like sensor domain (PAS domain)"/>
    <property type="match status" value="3"/>
</dbReference>
<keyword evidence="6" id="KW-1133">Transmembrane helix</keyword>
<feature type="domain" description="PAS" evidence="8">
    <location>
        <begin position="153"/>
        <end position="225"/>
    </location>
</feature>
<feature type="domain" description="Histidine kinase" evidence="7">
    <location>
        <begin position="513"/>
        <end position="611"/>
    </location>
</feature>
<accession>A0A2V2NC31</accession>
<organism evidence="10 11">
    <name type="scientific">Methanospirillum lacunae</name>
    <dbReference type="NCBI Taxonomy" id="668570"/>
    <lineage>
        <taxon>Archaea</taxon>
        <taxon>Methanobacteriati</taxon>
        <taxon>Methanobacteriota</taxon>
        <taxon>Stenosarchaea group</taxon>
        <taxon>Methanomicrobia</taxon>
        <taxon>Methanomicrobiales</taxon>
        <taxon>Methanospirillaceae</taxon>
        <taxon>Methanospirillum</taxon>
    </lineage>
</organism>
<dbReference type="Pfam" id="PF13188">
    <property type="entry name" value="PAS_8"/>
    <property type="match status" value="1"/>
</dbReference>
<dbReference type="InterPro" id="IPR000700">
    <property type="entry name" value="PAS-assoc_C"/>
</dbReference>
<dbReference type="InterPro" id="IPR052162">
    <property type="entry name" value="Sensor_kinase/Photoreceptor"/>
</dbReference>
<keyword evidence="5" id="KW-0418">Kinase</keyword>
<dbReference type="SUPFAM" id="SSF55890">
    <property type="entry name" value="Sporulation response regulatory protein Spo0B"/>
    <property type="match status" value="1"/>
</dbReference>
<comment type="caution">
    <text evidence="10">The sequence shown here is derived from an EMBL/GenBank/DDBJ whole genome shotgun (WGS) entry which is preliminary data.</text>
</comment>
<dbReference type="InterPro" id="IPR001610">
    <property type="entry name" value="PAC"/>
</dbReference>
<dbReference type="AlphaFoldDB" id="A0A2V2NC31"/>
<dbReference type="Pfam" id="PF02518">
    <property type="entry name" value="HATPase_c"/>
    <property type="match status" value="1"/>
</dbReference>
<dbReference type="Pfam" id="PF00989">
    <property type="entry name" value="PAS"/>
    <property type="match status" value="1"/>
</dbReference>
<evidence type="ECO:0000259" key="8">
    <source>
        <dbReference type="PROSITE" id="PS50112"/>
    </source>
</evidence>
<sequence>MDLVYYLTGIVLIFFSYLVFTRQVASHHEEKRYYNKVLNAAPFPAIVLDISDKKILMFNERAAHLFETPTATTNHLNAVDFFSTPTELEKVITALLHDEKITDFEIRLITRLGREFWSLLSANLITIDETSAVFMAFADITHQKELETATLKNKELYKSIIRTSPDNITMVDMLGKIFMLSPAAFLMFGYSLHDHYPYGTPFLDMIHPSDRGRAKHDIRKLKAGENTGPSEYKAWKKDGTIIYIESHAEVIRDEEGRPDSILYIIRDITRRKEADKIIKENEERFTTIFQEVPDPLLIFKPDGTIIDLNRQCEQWFSVDKKTCIGTLLQDANFFQTKDEDQDITGIILSLSPGEKVETQIPLPDGSKRHTILSTQSITISGEQAKLLLINNIDEIKKAYQALALANNQINLLTSITRHDILNKVMLISGYSEILKEDIEDTTVIETLEIISQSGKDIQNLIGFTKEYQDLGAVHPKWQSIHYLMKKQVIGSLITDITLTLPEEQLEIYADPMLEKVLYNLVENSLRHGGKITKIALSHTYSGEDCILYYTDDGVGIDEKEKNMIFKKGFGKNTGLGLFIIREILILTGITIRETGIPGVGVRFEIHIPAGSFRVAAK</sequence>
<dbReference type="SUPFAM" id="SSF55874">
    <property type="entry name" value="ATPase domain of HSP90 chaperone/DNA topoisomerase II/histidine kinase"/>
    <property type="match status" value="1"/>
</dbReference>
<dbReference type="PROSITE" id="PS50112">
    <property type="entry name" value="PAS"/>
    <property type="match status" value="1"/>
</dbReference>
<proteinExistence type="predicted"/>
<keyword evidence="4" id="KW-0808">Transferase</keyword>
<evidence type="ECO:0000313" key="10">
    <source>
        <dbReference type="EMBL" id="PWR73907.1"/>
    </source>
</evidence>
<dbReference type="PROSITE" id="PS50109">
    <property type="entry name" value="HIS_KIN"/>
    <property type="match status" value="1"/>
</dbReference>
<evidence type="ECO:0000256" key="2">
    <source>
        <dbReference type="ARBA" id="ARBA00012438"/>
    </source>
</evidence>
<dbReference type="InterPro" id="IPR005467">
    <property type="entry name" value="His_kinase_dom"/>
</dbReference>
<evidence type="ECO:0000256" key="3">
    <source>
        <dbReference type="ARBA" id="ARBA00022553"/>
    </source>
</evidence>
<feature type="domain" description="PAC" evidence="9">
    <location>
        <begin position="228"/>
        <end position="280"/>
    </location>
</feature>
<reference evidence="10 11" key="1">
    <citation type="submission" date="2018-05" db="EMBL/GenBank/DDBJ databases">
        <title>Draft genome of Methanospirillum lacunae Ki8-1.</title>
        <authorList>
            <person name="Dueholm M.S."/>
            <person name="Nielsen P.H."/>
            <person name="Bakmann L.F."/>
            <person name="Otzen D.E."/>
        </authorList>
    </citation>
    <scope>NUCLEOTIDE SEQUENCE [LARGE SCALE GENOMIC DNA]</scope>
    <source>
        <strain evidence="10 11">Ki8-1</strain>
    </source>
</reference>
<dbReference type="SMART" id="SM00387">
    <property type="entry name" value="HATPase_c"/>
    <property type="match status" value="1"/>
</dbReference>
<dbReference type="PANTHER" id="PTHR43304:SF1">
    <property type="entry name" value="PAC DOMAIN-CONTAINING PROTEIN"/>
    <property type="match status" value="1"/>
</dbReference>
<gene>
    <name evidence="10" type="ORF">DK846_01705</name>
</gene>
<evidence type="ECO:0000256" key="4">
    <source>
        <dbReference type="ARBA" id="ARBA00022679"/>
    </source>
</evidence>
<dbReference type="InterPro" id="IPR016120">
    <property type="entry name" value="Sig_transdc_His_kin_SpoOB"/>
</dbReference>
<protein>
    <recommendedName>
        <fullName evidence="2">histidine kinase</fullName>
        <ecNumber evidence="2">2.7.13.3</ecNumber>
    </recommendedName>
</protein>
<dbReference type="PANTHER" id="PTHR43304">
    <property type="entry name" value="PHYTOCHROME-LIKE PROTEIN CPH1"/>
    <property type="match status" value="1"/>
</dbReference>
<evidence type="ECO:0000259" key="9">
    <source>
        <dbReference type="PROSITE" id="PS50113"/>
    </source>
</evidence>
<dbReference type="InterPro" id="IPR000014">
    <property type="entry name" value="PAS"/>
</dbReference>
<keyword evidence="6" id="KW-0472">Membrane</keyword>
<keyword evidence="3" id="KW-0597">Phosphoprotein</keyword>
<name>A0A2V2NC31_9EURY</name>
<dbReference type="Proteomes" id="UP000245657">
    <property type="component" value="Unassembled WGS sequence"/>
</dbReference>
<dbReference type="EMBL" id="QGMY01000002">
    <property type="protein sequence ID" value="PWR73907.1"/>
    <property type="molecule type" value="Genomic_DNA"/>
</dbReference>
<dbReference type="InterPro" id="IPR013655">
    <property type="entry name" value="PAS_fold_3"/>
</dbReference>